<name>A0A1I0MA45_9EURY</name>
<accession>A0A1I0MA45</accession>
<dbReference type="OrthoDB" id="154641at2157"/>
<dbReference type="eggNOG" id="arCOG10755">
    <property type="taxonomic scope" value="Archaea"/>
</dbReference>
<protein>
    <submittedName>
        <fullName evidence="1">Uncharacterized protein</fullName>
    </submittedName>
</protein>
<evidence type="ECO:0000313" key="1">
    <source>
        <dbReference type="EMBL" id="SEV85385.1"/>
    </source>
</evidence>
<dbReference type="Proteomes" id="UP000183275">
    <property type="component" value="Unassembled WGS sequence"/>
</dbReference>
<sequence>MAYVLQCDSCDLDRECSDWAEANRYASDHEAEYVDHWVSIVERQAA</sequence>
<dbReference type="RefSeq" id="WP_173424877.1">
    <property type="nucleotide sequence ID" value="NZ_FOIS01000001.1"/>
</dbReference>
<dbReference type="EMBL" id="FOIS01000001">
    <property type="protein sequence ID" value="SEV85385.1"/>
    <property type="molecule type" value="Genomic_DNA"/>
</dbReference>
<reference evidence="2" key="1">
    <citation type="submission" date="2016-10" db="EMBL/GenBank/DDBJ databases">
        <authorList>
            <person name="Varghese N."/>
        </authorList>
    </citation>
    <scope>NUCLEOTIDE SEQUENCE [LARGE SCALE GENOMIC DNA]</scope>
    <source>
        <strain evidence="2">CGMCC 1.12284</strain>
    </source>
</reference>
<evidence type="ECO:0000313" key="2">
    <source>
        <dbReference type="Proteomes" id="UP000183275"/>
    </source>
</evidence>
<organism evidence="1 2">
    <name type="scientific">Natrinema salifodinae</name>
    <dbReference type="NCBI Taxonomy" id="1202768"/>
    <lineage>
        <taxon>Archaea</taxon>
        <taxon>Methanobacteriati</taxon>
        <taxon>Methanobacteriota</taxon>
        <taxon>Stenosarchaea group</taxon>
        <taxon>Halobacteria</taxon>
        <taxon>Halobacteriales</taxon>
        <taxon>Natrialbaceae</taxon>
        <taxon>Natrinema</taxon>
    </lineage>
</organism>
<proteinExistence type="predicted"/>
<dbReference type="AlphaFoldDB" id="A0A1I0MA45"/>
<gene>
    <name evidence="1" type="ORF">SAMN05216285_0718</name>
</gene>
<keyword evidence="2" id="KW-1185">Reference proteome</keyword>